<name>A0AAD8RI28_LOLMU</name>
<evidence type="ECO:0000313" key="2">
    <source>
        <dbReference type="Proteomes" id="UP001231189"/>
    </source>
</evidence>
<sequence length="171" mass="18097">MDPKKSIDDKFSKLHPSLLVGTRIGIVGAGPSGLSAAYALAKLGYCNVTLFEKCQTVSGMCESIDIDGKTYDLGGQVIAANSAPTITHLAKEVGAEFEEMDSHKLGLIDSQTGKARDLEVAEDYVSMVSLTLKLQDEANKSGRVGIHALSGLASDSTLQFLKQHGINSVNL</sequence>
<gene>
    <name evidence="1" type="ORF">QYE76_026638</name>
</gene>
<reference evidence="1" key="1">
    <citation type="submission" date="2023-07" db="EMBL/GenBank/DDBJ databases">
        <title>A chromosome-level genome assembly of Lolium multiflorum.</title>
        <authorList>
            <person name="Chen Y."/>
            <person name="Copetti D."/>
            <person name="Kolliker R."/>
            <person name="Studer B."/>
        </authorList>
    </citation>
    <scope>NUCLEOTIDE SEQUENCE</scope>
    <source>
        <strain evidence="1">02402/16</strain>
        <tissue evidence="1">Leaf</tissue>
    </source>
</reference>
<dbReference type="SUPFAM" id="SSF51905">
    <property type="entry name" value="FAD/NAD(P)-binding domain"/>
    <property type="match status" value="1"/>
</dbReference>
<dbReference type="AlphaFoldDB" id="A0AAD8RI28"/>
<dbReference type="Pfam" id="PF13450">
    <property type="entry name" value="NAD_binding_8"/>
    <property type="match status" value="1"/>
</dbReference>
<dbReference type="Gene3D" id="3.50.50.60">
    <property type="entry name" value="FAD/NAD(P)-binding domain"/>
    <property type="match status" value="1"/>
</dbReference>
<dbReference type="PANTHER" id="PTHR42841">
    <property type="entry name" value="AMINE OXIDASE"/>
    <property type="match status" value="1"/>
</dbReference>
<dbReference type="PRINTS" id="PR00419">
    <property type="entry name" value="ADXRDTASE"/>
</dbReference>
<dbReference type="EMBL" id="JAUUTY010000006">
    <property type="protein sequence ID" value="KAK1621121.1"/>
    <property type="molecule type" value="Genomic_DNA"/>
</dbReference>
<accession>A0AAD8RI28</accession>
<evidence type="ECO:0000313" key="1">
    <source>
        <dbReference type="EMBL" id="KAK1621121.1"/>
    </source>
</evidence>
<dbReference type="Proteomes" id="UP001231189">
    <property type="component" value="Unassembled WGS sequence"/>
</dbReference>
<protein>
    <submittedName>
        <fullName evidence="1">Uncharacterized protein</fullName>
    </submittedName>
</protein>
<organism evidence="1 2">
    <name type="scientific">Lolium multiflorum</name>
    <name type="common">Italian ryegrass</name>
    <name type="synonym">Lolium perenne subsp. multiflorum</name>
    <dbReference type="NCBI Taxonomy" id="4521"/>
    <lineage>
        <taxon>Eukaryota</taxon>
        <taxon>Viridiplantae</taxon>
        <taxon>Streptophyta</taxon>
        <taxon>Embryophyta</taxon>
        <taxon>Tracheophyta</taxon>
        <taxon>Spermatophyta</taxon>
        <taxon>Magnoliopsida</taxon>
        <taxon>Liliopsida</taxon>
        <taxon>Poales</taxon>
        <taxon>Poaceae</taxon>
        <taxon>BOP clade</taxon>
        <taxon>Pooideae</taxon>
        <taxon>Poodae</taxon>
        <taxon>Poeae</taxon>
        <taxon>Poeae Chloroplast Group 2 (Poeae type)</taxon>
        <taxon>Loliodinae</taxon>
        <taxon>Loliinae</taxon>
        <taxon>Lolium</taxon>
    </lineage>
</organism>
<comment type="caution">
    <text evidence="1">The sequence shown here is derived from an EMBL/GenBank/DDBJ whole genome shotgun (WGS) entry which is preliminary data.</text>
</comment>
<proteinExistence type="predicted"/>
<keyword evidence="2" id="KW-1185">Reference proteome</keyword>
<dbReference type="InterPro" id="IPR036188">
    <property type="entry name" value="FAD/NAD-bd_sf"/>
</dbReference>